<comment type="catalytic activity">
    <reaction evidence="10">
        <text>an acyl-CoA + a 1,2-diacyl-sn-glycerol = a triacyl-sn-glycerol + CoA</text>
        <dbReference type="Rhea" id="RHEA:10868"/>
        <dbReference type="ChEBI" id="CHEBI:17815"/>
        <dbReference type="ChEBI" id="CHEBI:57287"/>
        <dbReference type="ChEBI" id="CHEBI:58342"/>
        <dbReference type="ChEBI" id="CHEBI:64615"/>
        <dbReference type="EC" id="2.3.1.20"/>
    </reaction>
</comment>
<evidence type="ECO:0000256" key="4">
    <source>
        <dbReference type="ARBA" id="ARBA00013244"/>
    </source>
</evidence>
<evidence type="ECO:0000256" key="6">
    <source>
        <dbReference type="ARBA" id="ARBA00022679"/>
    </source>
</evidence>
<dbReference type="NCBIfam" id="TIGR02946">
    <property type="entry name" value="acyl_WS_DGAT"/>
    <property type="match status" value="1"/>
</dbReference>
<evidence type="ECO:0000256" key="2">
    <source>
        <dbReference type="ARBA" id="ARBA00005189"/>
    </source>
</evidence>
<evidence type="ECO:0000256" key="5">
    <source>
        <dbReference type="ARBA" id="ARBA00022516"/>
    </source>
</evidence>
<feature type="compositionally biased region" description="Low complexity" evidence="11">
    <location>
        <begin position="496"/>
        <end position="506"/>
    </location>
</feature>
<reference evidence="14 15" key="1">
    <citation type="submission" date="2024-01" db="EMBL/GenBank/DDBJ databases">
        <title>The genome sequence of Erythrobacteraceae sp. strain 1XM1-14.</title>
        <authorList>
            <person name="Liu Y."/>
        </authorList>
    </citation>
    <scope>NUCLEOTIDE SEQUENCE [LARGE SCALE GENOMIC DNA]</scope>
    <source>
        <strain evidence="14 15">1XM1-14</strain>
    </source>
</reference>
<accession>A0ABU7GH27</accession>
<proteinExistence type="inferred from homology"/>
<dbReference type="InterPro" id="IPR009721">
    <property type="entry name" value="O-acyltransferase_WSD1_C"/>
</dbReference>
<dbReference type="PANTHER" id="PTHR31650">
    <property type="entry name" value="O-ACYLTRANSFERASE (WSD1-LIKE) FAMILY PROTEIN"/>
    <property type="match status" value="1"/>
</dbReference>
<evidence type="ECO:0000313" key="15">
    <source>
        <dbReference type="Proteomes" id="UP001343492"/>
    </source>
</evidence>
<dbReference type="EMBL" id="JAZDQV010000013">
    <property type="protein sequence ID" value="MEE1878394.1"/>
    <property type="molecule type" value="Genomic_DNA"/>
</dbReference>
<dbReference type="GO" id="GO:0016746">
    <property type="term" value="F:acyltransferase activity"/>
    <property type="evidence" value="ECO:0007669"/>
    <property type="project" value="UniProtKB-KW"/>
</dbReference>
<evidence type="ECO:0000256" key="11">
    <source>
        <dbReference type="SAM" id="MobiDB-lite"/>
    </source>
</evidence>
<evidence type="ECO:0000256" key="3">
    <source>
        <dbReference type="ARBA" id="ARBA00009587"/>
    </source>
</evidence>
<dbReference type="InterPro" id="IPR004255">
    <property type="entry name" value="O-acyltransferase_WSD1_N"/>
</dbReference>
<feature type="compositionally biased region" description="Basic residues" evidence="11">
    <location>
        <begin position="507"/>
        <end position="525"/>
    </location>
</feature>
<evidence type="ECO:0000259" key="12">
    <source>
        <dbReference type="Pfam" id="PF03007"/>
    </source>
</evidence>
<gene>
    <name evidence="14" type="ORF">VRS74_11945</name>
</gene>
<evidence type="ECO:0000259" key="13">
    <source>
        <dbReference type="Pfam" id="PF06974"/>
    </source>
</evidence>
<keyword evidence="7" id="KW-0319">Glycerol metabolism</keyword>
<dbReference type="Pfam" id="PF03007">
    <property type="entry name" value="WS_DGAT_cat"/>
    <property type="match status" value="1"/>
</dbReference>
<comment type="pathway">
    <text evidence="1">Glycerolipid metabolism; triacylglycerol biosynthesis.</text>
</comment>
<evidence type="ECO:0000313" key="14">
    <source>
        <dbReference type="EMBL" id="MEE1878394.1"/>
    </source>
</evidence>
<keyword evidence="5" id="KW-0444">Lipid biosynthesis</keyword>
<evidence type="ECO:0000256" key="10">
    <source>
        <dbReference type="ARBA" id="ARBA00048109"/>
    </source>
</evidence>
<evidence type="ECO:0000256" key="1">
    <source>
        <dbReference type="ARBA" id="ARBA00004771"/>
    </source>
</evidence>
<feature type="compositionally biased region" description="Low complexity" evidence="11">
    <location>
        <begin position="477"/>
        <end position="488"/>
    </location>
</feature>
<dbReference type="PANTHER" id="PTHR31650:SF1">
    <property type="entry name" value="WAX ESTER SYNTHASE_DIACYLGLYCEROL ACYLTRANSFERASE 4-RELATED"/>
    <property type="match status" value="1"/>
</dbReference>
<evidence type="ECO:0000256" key="8">
    <source>
        <dbReference type="ARBA" id="ARBA00023098"/>
    </source>
</evidence>
<name>A0ABU7GH27_9SPHN</name>
<keyword evidence="8" id="KW-0443">Lipid metabolism</keyword>
<keyword evidence="9 14" id="KW-0012">Acyltransferase</keyword>
<comment type="pathway">
    <text evidence="2">Lipid metabolism.</text>
</comment>
<comment type="caution">
    <text evidence="14">The sequence shown here is derived from an EMBL/GenBank/DDBJ whole genome shotgun (WGS) entry which is preliminary data.</text>
</comment>
<dbReference type="Pfam" id="PF06974">
    <property type="entry name" value="WS_DGAT_C"/>
    <property type="match status" value="1"/>
</dbReference>
<protein>
    <recommendedName>
        <fullName evidence="4">diacylglycerol O-acyltransferase</fullName>
        <ecNumber evidence="4">2.3.1.20</ecNumber>
    </recommendedName>
</protein>
<dbReference type="SUPFAM" id="SSF52777">
    <property type="entry name" value="CoA-dependent acyltransferases"/>
    <property type="match status" value="1"/>
</dbReference>
<dbReference type="InterPro" id="IPR045034">
    <property type="entry name" value="O-acyltransferase_WSD1-like"/>
</dbReference>
<dbReference type="InterPro" id="IPR023213">
    <property type="entry name" value="CAT-like_dom_sf"/>
</dbReference>
<feature type="domain" description="O-acyltransferase WSD1 C-terminal" evidence="13">
    <location>
        <begin position="315"/>
        <end position="467"/>
    </location>
</feature>
<evidence type="ECO:0000256" key="9">
    <source>
        <dbReference type="ARBA" id="ARBA00023315"/>
    </source>
</evidence>
<dbReference type="Proteomes" id="UP001343492">
    <property type="component" value="Unassembled WGS sequence"/>
</dbReference>
<feature type="region of interest" description="Disordered" evidence="11">
    <location>
        <begin position="477"/>
        <end position="525"/>
    </location>
</feature>
<organism evidence="14 15">
    <name type="scientific">Altererythrobacter litoralis</name>
    <dbReference type="NCBI Taxonomy" id="3113904"/>
    <lineage>
        <taxon>Bacteria</taxon>
        <taxon>Pseudomonadati</taxon>
        <taxon>Pseudomonadota</taxon>
        <taxon>Alphaproteobacteria</taxon>
        <taxon>Sphingomonadales</taxon>
        <taxon>Erythrobacteraceae</taxon>
        <taxon>Altererythrobacter</taxon>
    </lineage>
</organism>
<evidence type="ECO:0000256" key="7">
    <source>
        <dbReference type="ARBA" id="ARBA00022798"/>
    </source>
</evidence>
<dbReference type="EC" id="2.3.1.20" evidence="4"/>
<keyword evidence="15" id="KW-1185">Reference proteome</keyword>
<dbReference type="InterPro" id="IPR014292">
    <property type="entry name" value="Acyl_transf_WS/DGAT"/>
</dbReference>
<keyword evidence="6 14" id="KW-0808">Transferase</keyword>
<feature type="domain" description="O-acyltransferase WSD1-like N-terminal" evidence="12">
    <location>
        <begin position="4"/>
        <end position="275"/>
    </location>
</feature>
<dbReference type="RefSeq" id="WP_354145456.1">
    <property type="nucleotide sequence ID" value="NZ_JAZDQV010000013.1"/>
</dbReference>
<sequence>MRQLQGMDASFVAMESRNSPMHIGSILIYNPATAPGGFVRFKDILAFFESRMQLSRTIRQRLVRVPFDLDYPYWIEDPAFDLEYHVRHVALPKPGDWRQLCIQAARIFARPLDLDRPPWEFTVVEGLDNVPGVPKGSFAMVTKVHHAAIDGMSGIDLMEAMHTLRADEPPPDKPDTWKPEKVPSPVELLGKSYLHAVTNPWKQLEVAAKAAPGLAKAIKGLAVKDFEVSSDLVAPKTRFNRVISSHRVVEGRSFKLDDIKTMRALAPGAKVNDVFLAIVGGTLRKYLLAKQDLPKKTLTAMAPISVRSAGEKGDMGNQVAAMIAPLGTHIADPAGRLQFVHSQTTNSKAMTEALGARNMTEISKVSPALFMALGAQLYTRLGLANRTMAPPFSTVVTNVPGPPVPIYSSVARLESMMGLLCLTDGMGVGHVVQSYCDEATVIFTACRELMPDPEFYVQCIEDSFAELLAAAKALGAKPAVPAKPAAAKPKSRKPAVKAAAKPAAAKPKSKPPAKRKTATRKAKKP</sequence>
<comment type="similarity">
    <text evidence="3">Belongs to the long-chain O-acyltransferase family.</text>
</comment>
<dbReference type="Gene3D" id="3.30.559.10">
    <property type="entry name" value="Chloramphenicol acetyltransferase-like domain"/>
    <property type="match status" value="1"/>
</dbReference>